<proteinExistence type="predicted"/>
<protein>
    <submittedName>
        <fullName evidence="1">Uncharacterized protein</fullName>
    </submittedName>
</protein>
<keyword evidence="2" id="KW-1185">Reference proteome</keyword>
<comment type="caution">
    <text evidence="1">The sequence shown here is derived from an EMBL/GenBank/DDBJ whole genome shotgun (WGS) entry which is preliminary data.</text>
</comment>
<dbReference type="RefSeq" id="WP_165482593.1">
    <property type="nucleotide sequence ID" value="NZ_CAAAIH010000039.1"/>
</dbReference>
<dbReference type="Proteomes" id="UP000054703">
    <property type="component" value="Unassembled WGS sequence"/>
</dbReference>
<sequence length="58" mass="6621">MSFLEKLEQAVGNEYLVEQKDLLEEITQKNQEQPDSNKIVFINKNAQPDSNKIVSVDA</sequence>
<gene>
    <name evidence="1" type="ORF">Lsan_1355</name>
</gene>
<organism evidence="1 2">
    <name type="scientific">Legionella santicrucis</name>
    <dbReference type="NCBI Taxonomy" id="45074"/>
    <lineage>
        <taxon>Bacteria</taxon>
        <taxon>Pseudomonadati</taxon>
        <taxon>Pseudomonadota</taxon>
        <taxon>Gammaproteobacteria</taxon>
        <taxon>Legionellales</taxon>
        <taxon>Legionellaceae</taxon>
        <taxon>Legionella</taxon>
    </lineage>
</organism>
<evidence type="ECO:0000313" key="2">
    <source>
        <dbReference type="Proteomes" id="UP000054703"/>
    </source>
</evidence>
<reference evidence="1 2" key="1">
    <citation type="submission" date="2015-11" db="EMBL/GenBank/DDBJ databases">
        <title>Genomic analysis of 38 Legionella species identifies large and diverse effector repertoires.</title>
        <authorList>
            <person name="Burstein D."/>
            <person name="Amaro F."/>
            <person name="Zusman T."/>
            <person name="Lifshitz Z."/>
            <person name="Cohen O."/>
            <person name="Gilbert J.A."/>
            <person name="Pupko T."/>
            <person name="Shuman H.A."/>
            <person name="Segal G."/>
        </authorList>
    </citation>
    <scope>NUCLEOTIDE SEQUENCE [LARGE SCALE GENOMIC DNA]</scope>
    <source>
        <strain evidence="1 2">SC-63-C7</strain>
    </source>
</reference>
<dbReference type="PATRIC" id="fig|45074.5.peg.1443"/>
<dbReference type="AlphaFoldDB" id="A0A0W0Z253"/>
<dbReference type="EMBL" id="LNYU01000029">
    <property type="protein sequence ID" value="KTD63237.1"/>
    <property type="molecule type" value="Genomic_DNA"/>
</dbReference>
<accession>A0A0W0Z253</accession>
<name>A0A0W0Z253_9GAMM</name>
<evidence type="ECO:0000313" key="1">
    <source>
        <dbReference type="EMBL" id="KTD63237.1"/>
    </source>
</evidence>